<keyword evidence="1" id="KW-0808">Transferase</keyword>
<proteinExistence type="predicted"/>
<name>A0ABV6KHD3_9BACI</name>
<keyword evidence="2" id="KW-1185">Reference proteome</keyword>
<dbReference type="RefSeq" id="WP_335962965.1">
    <property type="nucleotide sequence ID" value="NZ_JAXBLX010000038.1"/>
</dbReference>
<dbReference type="EMBL" id="JBHLUX010000086">
    <property type="protein sequence ID" value="MFC0472748.1"/>
    <property type="molecule type" value="Genomic_DNA"/>
</dbReference>
<dbReference type="SUPFAM" id="SSF56112">
    <property type="entry name" value="Protein kinase-like (PK-like)"/>
    <property type="match status" value="1"/>
</dbReference>
<keyword evidence="1" id="KW-0418">Kinase</keyword>
<accession>A0ABV6KHD3</accession>
<sequence>MSWEFVAGKIKTIEVVSNNENELVTVKGIPDRFQCIGVGTDAAVVRSVDAPDYAFKVYSNDKLEKLEVEKQVYEKLGQSDFFPNYYGSGSTNLVLSFEKGLTLYDCLLKGIHIPKQAIEDVDKAIVYALSRGLNPRDIHLKNILLHEGRAKLLDVSEYLKQGNDCRWDYLKQGYQENYHVIDGKVVPFWIVETVRKWYNQTQPDTFNFPDFVRKLTKLFRVGA</sequence>
<dbReference type="GO" id="GO:0004674">
    <property type="term" value="F:protein serine/threonine kinase activity"/>
    <property type="evidence" value="ECO:0007669"/>
    <property type="project" value="UniProtKB-KW"/>
</dbReference>
<gene>
    <name evidence="1" type="ORF">ACFFHM_20245</name>
</gene>
<dbReference type="Proteomes" id="UP001589838">
    <property type="component" value="Unassembled WGS sequence"/>
</dbReference>
<protein>
    <submittedName>
        <fullName evidence="1">Serine/threonine protein kinase</fullName>
    </submittedName>
</protein>
<comment type="caution">
    <text evidence="1">The sequence shown here is derived from an EMBL/GenBank/DDBJ whole genome shotgun (WGS) entry which is preliminary data.</text>
</comment>
<evidence type="ECO:0000313" key="2">
    <source>
        <dbReference type="Proteomes" id="UP001589838"/>
    </source>
</evidence>
<evidence type="ECO:0000313" key="1">
    <source>
        <dbReference type="EMBL" id="MFC0472748.1"/>
    </source>
</evidence>
<reference evidence="1 2" key="1">
    <citation type="submission" date="2024-09" db="EMBL/GenBank/DDBJ databases">
        <authorList>
            <person name="Sun Q."/>
            <person name="Mori K."/>
        </authorList>
    </citation>
    <scope>NUCLEOTIDE SEQUENCE [LARGE SCALE GENOMIC DNA]</scope>
    <source>
        <strain evidence="1 2">NCAIM B.02610</strain>
    </source>
</reference>
<keyword evidence="1" id="KW-0723">Serine/threonine-protein kinase</keyword>
<organism evidence="1 2">
    <name type="scientific">Halalkalibacter kiskunsagensis</name>
    <dbReference type="NCBI Taxonomy" id="1548599"/>
    <lineage>
        <taxon>Bacteria</taxon>
        <taxon>Bacillati</taxon>
        <taxon>Bacillota</taxon>
        <taxon>Bacilli</taxon>
        <taxon>Bacillales</taxon>
        <taxon>Bacillaceae</taxon>
        <taxon>Halalkalibacter</taxon>
    </lineage>
</organism>
<dbReference type="InterPro" id="IPR011009">
    <property type="entry name" value="Kinase-like_dom_sf"/>
</dbReference>